<evidence type="ECO:0000313" key="15">
    <source>
        <dbReference type="Proteomes" id="UP000472272"/>
    </source>
</evidence>
<dbReference type="PANTHER" id="PTHR24061">
    <property type="entry name" value="CALCIUM-SENSING RECEPTOR-RELATED"/>
    <property type="match status" value="1"/>
</dbReference>
<evidence type="ECO:0000256" key="11">
    <source>
        <dbReference type="ARBA" id="ARBA00023224"/>
    </source>
</evidence>
<dbReference type="InterPro" id="IPR038550">
    <property type="entry name" value="GPCR_3_9-Cys_sf"/>
</dbReference>
<dbReference type="Gene3D" id="2.10.50.30">
    <property type="entry name" value="GPCR, family 3, nine cysteines domain"/>
    <property type="match status" value="1"/>
</dbReference>
<dbReference type="GO" id="GO:0005886">
    <property type="term" value="C:plasma membrane"/>
    <property type="evidence" value="ECO:0007669"/>
    <property type="project" value="UniProtKB-SubCell"/>
</dbReference>
<keyword evidence="8 12" id="KW-0472">Membrane</keyword>
<name>A0A670JBA8_PODMU</name>
<keyword evidence="11" id="KW-0807">Transducer</keyword>
<dbReference type="CDD" id="cd15283">
    <property type="entry name" value="7tmC_V2R_pheromone"/>
    <property type="match status" value="1"/>
</dbReference>
<feature type="transmembrane region" description="Helical" evidence="12">
    <location>
        <begin position="690"/>
        <end position="710"/>
    </location>
</feature>
<protein>
    <recommendedName>
        <fullName evidence="13">G-protein coupled receptors family 3 profile domain-containing protein</fullName>
    </recommendedName>
</protein>
<evidence type="ECO:0000256" key="5">
    <source>
        <dbReference type="ARBA" id="ARBA00022729"/>
    </source>
</evidence>
<dbReference type="PRINTS" id="PR00248">
    <property type="entry name" value="GPCRMGR"/>
</dbReference>
<evidence type="ECO:0000256" key="2">
    <source>
        <dbReference type="ARBA" id="ARBA00007242"/>
    </source>
</evidence>
<evidence type="ECO:0000313" key="14">
    <source>
        <dbReference type="Ensembl" id="ENSPMRP00000021556.1"/>
    </source>
</evidence>
<comment type="similarity">
    <text evidence="2">Belongs to the G-protein coupled receptor 3 family.</text>
</comment>
<feature type="transmembrane region" description="Helical" evidence="12">
    <location>
        <begin position="655"/>
        <end position="678"/>
    </location>
</feature>
<evidence type="ECO:0000256" key="9">
    <source>
        <dbReference type="ARBA" id="ARBA00023170"/>
    </source>
</evidence>
<keyword evidence="9" id="KW-0675">Receptor</keyword>
<evidence type="ECO:0000256" key="3">
    <source>
        <dbReference type="ARBA" id="ARBA00022475"/>
    </source>
</evidence>
<dbReference type="Ensembl" id="ENSPMRT00000022872.1">
    <property type="protein sequence ID" value="ENSPMRP00000021556.1"/>
    <property type="gene ID" value="ENSPMRG00000013986.1"/>
</dbReference>
<dbReference type="AlphaFoldDB" id="A0A670JBA8"/>
<keyword evidence="3" id="KW-1003">Cell membrane</keyword>
<dbReference type="PROSITE" id="PS50259">
    <property type="entry name" value="G_PROTEIN_RECEP_F3_4"/>
    <property type="match status" value="1"/>
</dbReference>
<dbReference type="InterPro" id="IPR000068">
    <property type="entry name" value="GPCR_3_Ca_sens_rcpt-rel"/>
</dbReference>
<evidence type="ECO:0000256" key="1">
    <source>
        <dbReference type="ARBA" id="ARBA00004651"/>
    </source>
</evidence>
<comment type="subcellular location">
    <subcellularLocation>
        <location evidence="1">Cell membrane</location>
        <topology evidence="1">Multi-pass membrane protein</topology>
    </subcellularLocation>
</comment>
<dbReference type="InterPro" id="IPR017979">
    <property type="entry name" value="GPCR_3_CS"/>
</dbReference>
<dbReference type="Gene3D" id="3.40.50.2300">
    <property type="match status" value="2"/>
</dbReference>
<dbReference type="InterPro" id="IPR017978">
    <property type="entry name" value="GPCR_3_C"/>
</dbReference>
<evidence type="ECO:0000256" key="7">
    <source>
        <dbReference type="ARBA" id="ARBA00023040"/>
    </source>
</evidence>
<keyword evidence="10" id="KW-0325">Glycoprotein</keyword>
<dbReference type="OMA" id="FFEMSML"/>
<organism evidence="14 15">
    <name type="scientific">Podarcis muralis</name>
    <name type="common">Wall lizard</name>
    <name type="synonym">Lacerta muralis</name>
    <dbReference type="NCBI Taxonomy" id="64176"/>
    <lineage>
        <taxon>Eukaryota</taxon>
        <taxon>Metazoa</taxon>
        <taxon>Chordata</taxon>
        <taxon>Craniata</taxon>
        <taxon>Vertebrata</taxon>
        <taxon>Euteleostomi</taxon>
        <taxon>Lepidosauria</taxon>
        <taxon>Squamata</taxon>
        <taxon>Bifurcata</taxon>
        <taxon>Unidentata</taxon>
        <taxon>Episquamata</taxon>
        <taxon>Laterata</taxon>
        <taxon>Lacertibaenia</taxon>
        <taxon>Lacertidae</taxon>
        <taxon>Podarcis</taxon>
    </lineage>
</organism>
<evidence type="ECO:0000256" key="12">
    <source>
        <dbReference type="SAM" id="Phobius"/>
    </source>
</evidence>
<proteinExistence type="inferred from homology"/>
<keyword evidence="5" id="KW-0732">Signal</keyword>
<dbReference type="InterPro" id="IPR001828">
    <property type="entry name" value="ANF_lig-bd_rcpt"/>
</dbReference>
<evidence type="ECO:0000256" key="8">
    <source>
        <dbReference type="ARBA" id="ARBA00023136"/>
    </source>
</evidence>
<dbReference type="Pfam" id="PF01094">
    <property type="entry name" value="ANF_receptor"/>
    <property type="match status" value="1"/>
</dbReference>
<dbReference type="Pfam" id="PF07562">
    <property type="entry name" value="NCD3G"/>
    <property type="match status" value="1"/>
</dbReference>
<sequence>VDEINENPSMLPNVSLGFHIYDSYYDSKMTYRNTLDLIFKSRHFVPNYRCGIQKNVIGVIGGLSSDTSCSCFHLETFGFCFFQISYGSFEPAINDGTKFPSFYRMVPNEDLQYQGIIQLLLHFRWKWVGLITLANEAGERFLQTIEPMLFKNGICSAFTESVKPKIHYNSNLLEMVDIKVLSPSFTTSKANAILLHGGSRFSIWLSSALIIMDLQKKINVNIRMLHGAISFAIHSKEIHNFQDFLRSVYPHWTETDGFIQDFWEDAFSCSLPNATLSTSNNHMCTGEEMLESLSAPFFEMSMTGHSYSIYNAVYALAHALNRMHLAAVIRESRDAGGRLSPQYLHSFLQRISFNNSAGDEITLNEYGELAAGFDITNLVTFPNNSYVRIKVGRLDPQAPPGKELSINEDRIKWNRRFTKVPPLSLCNANCHPGYGKKKKEGEKFCCYDCDPCPEGMISNEKDMETCVSCPADQYANSGQDLCIPKIPNFLAFDENLAIVSTSSVLLFSLITILVLGIFIKHHNTAIVIANNRSLTYGLLISLLLCFLSSLLFIGKPNMVTCLLRQTAFGIVFSVALSSILAKTILVVLAFMATKPGSNMRKWVGKELAYSIVFSCSIVQVLICVLWLATSPPFPDVDMHSMTEEIIFQCNEGSVSMFYCVLGYMGFLATISFMVAFLARKLPDTFNEAKFITFSMLVFCSVWLSFIPTYLSTRGKYMVAVEIFSIFASGAGLLLTQRKV</sequence>
<feature type="transmembrane region" description="Helical" evidence="12">
    <location>
        <begin position="534"/>
        <end position="554"/>
    </location>
</feature>
<evidence type="ECO:0000256" key="4">
    <source>
        <dbReference type="ARBA" id="ARBA00022692"/>
    </source>
</evidence>
<keyword evidence="4 12" id="KW-0812">Transmembrane</keyword>
<feature type="domain" description="G-protein coupled receptors family 3 profile" evidence="13">
    <location>
        <begin position="496"/>
        <end position="733"/>
    </location>
</feature>
<dbReference type="InterPro" id="IPR028082">
    <property type="entry name" value="Peripla_BP_I"/>
</dbReference>
<evidence type="ECO:0000256" key="10">
    <source>
        <dbReference type="ARBA" id="ARBA00023180"/>
    </source>
</evidence>
<accession>A0A670JBA8</accession>
<keyword evidence="6 12" id="KW-1133">Transmembrane helix</keyword>
<dbReference type="Proteomes" id="UP000472272">
    <property type="component" value="Chromosome 13"/>
</dbReference>
<dbReference type="SUPFAM" id="SSF53822">
    <property type="entry name" value="Periplasmic binding protein-like I"/>
    <property type="match status" value="1"/>
</dbReference>
<dbReference type="PRINTS" id="PR01535">
    <property type="entry name" value="VOMERONASL2R"/>
</dbReference>
<keyword evidence="7" id="KW-0297">G-protein coupled receptor</keyword>
<dbReference type="GO" id="GO:0004930">
    <property type="term" value="F:G protein-coupled receptor activity"/>
    <property type="evidence" value="ECO:0007669"/>
    <property type="project" value="UniProtKB-KW"/>
</dbReference>
<dbReference type="InterPro" id="IPR011500">
    <property type="entry name" value="GPCR_3_9-Cys_dom"/>
</dbReference>
<keyword evidence="15" id="KW-1185">Reference proteome</keyword>
<dbReference type="InterPro" id="IPR004073">
    <property type="entry name" value="GPCR_3_vmron_rcpt_2"/>
</dbReference>
<feature type="transmembrane region" description="Helical" evidence="12">
    <location>
        <begin position="496"/>
        <end position="519"/>
    </location>
</feature>
<dbReference type="PROSITE" id="PS00981">
    <property type="entry name" value="G_PROTEIN_RECEP_F3_3"/>
    <property type="match status" value="1"/>
</dbReference>
<evidence type="ECO:0000259" key="13">
    <source>
        <dbReference type="PROSITE" id="PS50259"/>
    </source>
</evidence>
<feature type="transmembrane region" description="Helical" evidence="12">
    <location>
        <begin position="566"/>
        <end position="591"/>
    </location>
</feature>
<dbReference type="InterPro" id="IPR000337">
    <property type="entry name" value="GPCR_3"/>
</dbReference>
<reference evidence="14" key="2">
    <citation type="submission" date="2025-08" db="UniProtKB">
        <authorList>
            <consortium name="Ensembl"/>
        </authorList>
    </citation>
    <scope>IDENTIFICATION</scope>
</reference>
<dbReference type="FunFam" id="2.10.50.30:FF:000002">
    <property type="entry name" value="Vomeronasal 2 receptor, h1"/>
    <property type="match status" value="1"/>
</dbReference>
<feature type="transmembrane region" description="Helical" evidence="12">
    <location>
        <begin position="607"/>
        <end position="628"/>
    </location>
</feature>
<dbReference type="Pfam" id="PF00003">
    <property type="entry name" value="7tm_3"/>
    <property type="match status" value="1"/>
</dbReference>
<reference evidence="14 15" key="1">
    <citation type="journal article" date="2019" name="Proc. Natl. Acad. Sci. U.S.A.">
        <title>Regulatory changes in pterin and carotenoid genes underlie balanced color polymorphisms in the wall lizard.</title>
        <authorList>
            <person name="Andrade P."/>
            <person name="Pinho C."/>
            <person name="Perez I de Lanuza G."/>
            <person name="Afonso S."/>
            <person name="Brejcha J."/>
            <person name="Rubin C.J."/>
            <person name="Wallerman O."/>
            <person name="Pereira P."/>
            <person name="Sabatino S.J."/>
            <person name="Bellati A."/>
            <person name="Pellitteri-Rosa D."/>
            <person name="Bosakova Z."/>
            <person name="Bunikis I."/>
            <person name="Carretero M.A."/>
            <person name="Feiner N."/>
            <person name="Marsik P."/>
            <person name="Pauperio F."/>
            <person name="Salvi D."/>
            <person name="Soler L."/>
            <person name="While G.M."/>
            <person name="Uller T."/>
            <person name="Font E."/>
            <person name="Andersson L."/>
            <person name="Carneiro M."/>
        </authorList>
    </citation>
    <scope>NUCLEOTIDE SEQUENCE</scope>
</reference>
<feature type="transmembrane region" description="Helical" evidence="12">
    <location>
        <begin position="716"/>
        <end position="735"/>
    </location>
</feature>
<dbReference type="PANTHER" id="PTHR24061:SF599">
    <property type="entry name" value="G-PROTEIN COUPLED RECEPTORS FAMILY 3 PROFILE DOMAIN-CONTAINING PROTEIN"/>
    <property type="match status" value="1"/>
</dbReference>
<evidence type="ECO:0000256" key="6">
    <source>
        <dbReference type="ARBA" id="ARBA00022989"/>
    </source>
</evidence>
<reference evidence="14" key="3">
    <citation type="submission" date="2025-09" db="UniProtKB">
        <authorList>
            <consortium name="Ensembl"/>
        </authorList>
    </citation>
    <scope>IDENTIFICATION</scope>
</reference>
<dbReference type="GeneTree" id="ENSGT00950000182788"/>